<dbReference type="RefSeq" id="WP_188825300.1">
    <property type="nucleotide sequence ID" value="NZ_BMHH01000015.1"/>
</dbReference>
<keyword evidence="1" id="KW-0732">Signal</keyword>
<dbReference type="PANTHER" id="PTHR39335">
    <property type="entry name" value="BLL4220 PROTEIN"/>
    <property type="match status" value="1"/>
</dbReference>
<feature type="signal peptide" evidence="1">
    <location>
        <begin position="1"/>
        <end position="22"/>
    </location>
</feature>
<comment type="caution">
    <text evidence="2">The sequence shown here is derived from an EMBL/GenBank/DDBJ whole genome shotgun (WGS) entry which is preliminary data.</text>
</comment>
<accession>A0A916SJB9</accession>
<evidence type="ECO:0000313" key="2">
    <source>
        <dbReference type="EMBL" id="GGB02289.1"/>
    </source>
</evidence>
<proteinExistence type="predicted"/>
<feature type="chain" id="PRO_5037034479" description="Lipoprotein" evidence="1">
    <location>
        <begin position="23"/>
        <end position="133"/>
    </location>
</feature>
<keyword evidence="3" id="KW-1185">Reference proteome</keyword>
<dbReference type="InterPro" id="IPR005297">
    <property type="entry name" value="Lipoprotein_repeat"/>
</dbReference>
<reference evidence="2" key="1">
    <citation type="journal article" date="2014" name="Int. J. Syst. Evol. Microbiol.">
        <title>Complete genome sequence of Corynebacterium casei LMG S-19264T (=DSM 44701T), isolated from a smear-ripened cheese.</title>
        <authorList>
            <consortium name="US DOE Joint Genome Institute (JGI-PGF)"/>
            <person name="Walter F."/>
            <person name="Albersmeier A."/>
            <person name="Kalinowski J."/>
            <person name="Ruckert C."/>
        </authorList>
    </citation>
    <scope>NUCLEOTIDE SEQUENCE</scope>
    <source>
        <strain evidence="2">CGMCC 1.15082</strain>
    </source>
</reference>
<dbReference type="Pfam" id="PF03640">
    <property type="entry name" value="Lipoprotein_15"/>
    <property type="match status" value="2"/>
</dbReference>
<evidence type="ECO:0000313" key="3">
    <source>
        <dbReference type="Proteomes" id="UP000646478"/>
    </source>
</evidence>
<dbReference type="AlphaFoldDB" id="A0A916SJB9"/>
<dbReference type="EMBL" id="BMHH01000015">
    <property type="protein sequence ID" value="GGB02289.1"/>
    <property type="molecule type" value="Genomic_DNA"/>
</dbReference>
<dbReference type="PIRSF" id="PIRSF029720">
    <property type="entry name" value="UCP029720"/>
    <property type="match status" value="1"/>
</dbReference>
<sequence length="133" mass="14434">MSIRTMLFTAAAMALSVPFAHADNNHAGGAIRSMETAKGDILTDAKGMTLYIHAKDGVGKSECYDQCAKDWPPLTAPKGTVSNDDDFTLIERKDGTLQWAHNGRPLYLYIKDKKAGETTGDGVHGGQWHIAKE</sequence>
<dbReference type="PANTHER" id="PTHR39335:SF1">
    <property type="entry name" value="BLL4220 PROTEIN"/>
    <property type="match status" value="1"/>
</dbReference>
<gene>
    <name evidence="2" type="ORF">GCM10011491_33050</name>
</gene>
<name>A0A916SJB9_9HYPH</name>
<dbReference type="InterPro" id="IPR014558">
    <property type="entry name" value="UCP029720"/>
</dbReference>
<evidence type="ECO:0000256" key="1">
    <source>
        <dbReference type="SAM" id="SignalP"/>
    </source>
</evidence>
<dbReference type="Proteomes" id="UP000646478">
    <property type="component" value="Unassembled WGS sequence"/>
</dbReference>
<reference evidence="2" key="2">
    <citation type="submission" date="2020-09" db="EMBL/GenBank/DDBJ databases">
        <authorList>
            <person name="Sun Q."/>
            <person name="Zhou Y."/>
        </authorList>
    </citation>
    <scope>NUCLEOTIDE SEQUENCE</scope>
    <source>
        <strain evidence="2">CGMCC 1.15082</strain>
    </source>
</reference>
<dbReference type="GO" id="GO:0043448">
    <property type="term" value="P:alkane catabolic process"/>
    <property type="evidence" value="ECO:0007669"/>
    <property type="project" value="TreeGrafter"/>
</dbReference>
<protein>
    <recommendedName>
        <fullName evidence="4">Lipoprotein</fullName>
    </recommendedName>
</protein>
<evidence type="ECO:0008006" key="4">
    <source>
        <dbReference type="Google" id="ProtNLM"/>
    </source>
</evidence>
<organism evidence="2 3">
    <name type="scientific">Brucella endophytica</name>
    <dbReference type="NCBI Taxonomy" id="1963359"/>
    <lineage>
        <taxon>Bacteria</taxon>
        <taxon>Pseudomonadati</taxon>
        <taxon>Pseudomonadota</taxon>
        <taxon>Alphaproteobacteria</taxon>
        <taxon>Hyphomicrobiales</taxon>
        <taxon>Brucellaceae</taxon>
        <taxon>Brucella/Ochrobactrum group</taxon>
        <taxon>Brucella</taxon>
    </lineage>
</organism>